<comment type="caution">
    <text evidence="1">The sequence shown here is derived from an EMBL/GenBank/DDBJ whole genome shotgun (WGS) entry which is preliminary data.</text>
</comment>
<accession>A0ACB9PZ72</accession>
<name>A0ACB9PZ72_BAUVA</name>
<protein>
    <submittedName>
        <fullName evidence="1">Uncharacterized protein</fullName>
    </submittedName>
</protein>
<gene>
    <name evidence="1" type="ORF">L6164_006234</name>
</gene>
<dbReference type="Proteomes" id="UP000828941">
    <property type="component" value="Chromosome 3"/>
</dbReference>
<dbReference type="EMBL" id="CM039428">
    <property type="protein sequence ID" value="KAI4351935.1"/>
    <property type="molecule type" value="Genomic_DNA"/>
</dbReference>
<proteinExistence type="predicted"/>
<keyword evidence="2" id="KW-1185">Reference proteome</keyword>
<sequence length="118" mass="12729">MNAMVVLRVALVLFLVGAIAKIDARLDAEAIDDARMDLISSVTRPFNAFTIFNTKASSKEACCDLCLCTRSIPPQCRCADITENQCHAGCKKCVCTYSLPGQCRCLDITSSCPSPCSN</sequence>
<evidence type="ECO:0000313" key="1">
    <source>
        <dbReference type="EMBL" id="KAI4351935.1"/>
    </source>
</evidence>
<reference evidence="1 2" key="1">
    <citation type="journal article" date="2022" name="DNA Res.">
        <title>Chromosomal-level genome assembly of the orchid tree Bauhinia variegata (Leguminosae; Cercidoideae) supports the allotetraploid origin hypothesis of Bauhinia.</title>
        <authorList>
            <person name="Zhong Y."/>
            <person name="Chen Y."/>
            <person name="Zheng D."/>
            <person name="Pang J."/>
            <person name="Liu Y."/>
            <person name="Luo S."/>
            <person name="Meng S."/>
            <person name="Qian L."/>
            <person name="Wei D."/>
            <person name="Dai S."/>
            <person name="Zhou R."/>
        </authorList>
    </citation>
    <scope>NUCLEOTIDE SEQUENCE [LARGE SCALE GENOMIC DNA]</scope>
    <source>
        <strain evidence="1">BV-YZ2020</strain>
    </source>
</reference>
<organism evidence="1 2">
    <name type="scientific">Bauhinia variegata</name>
    <name type="common">Purple orchid tree</name>
    <name type="synonym">Phanera variegata</name>
    <dbReference type="NCBI Taxonomy" id="167791"/>
    <lineage>
        <taxon>Eukaryota</taxon>
        <taxon>Viridiplantae</taxon>
        <taxon>Streptophyta</taxon>
        <taxon>Embryophyta</taxon>
        <taxon>Tracheophyta</taxon>
        <taxon>Spermatophyta</taxon>
        <taxon>Magnoliopsida</taxon>
        <taxon>eudicotyledons</taxon>
        <taxon>Gunneridae</taxon>
        <taxon>Pentapetalae</taxon>
        <taxon>rosids</taxon>
        <taxon>fabids</taxon>
        <taxon>Fabales</taxon>
        <taxon>Fabaceae</taxon>
        <taxon>Cercidoideae</taxon>
        <taxon>Cercideae</taxon>
        <taxon>Bauhiniinae</taxon>
        <taxon>Bauhinia</taxon>
    </lineage>
</organism>
<evidence type="ECO:0000313" key="2">
    <source>
        <dbReference type="Proteomes" id="UP000828941"/>
    </source>
</evidence>